<feature type="domain" description="RDD" evidence="7">
    <location>
        <begin position="8"/>
        <end position="161"/>
    </location>
</feature>
<dbReference type="EMBL" id="UGRS01000001">
    <property type="protein sequence ID" value="SUA36385.1"/>
    <property type="molecule type" value="Genomic_DNA"/>
</dbReference>
<dbReference type="PANTHER" id="PTHR36115:SF10">
    <property type="entry name" value="RDD DOMAIN-CONTAINING PROTEIN"/>
    <property type="match status" value="1"/>
</dbReference>
<feature type="transmembrane region" description="Helical" evidence="6">
    <location>
        <begin position="131"/>
        <end position="148"/>
    </location>
</feature>
<evidence type="ECO:0000256" key="3">
    <source>
        <dbReference type="ARBA" id="ARBA00022692"/>
    </source>
</evidence>
<evidence type="ECO:0000256" key="4">
    <source>
        <dbReference type="ARBA" id="ARBA00022989"/>
    </source>
</evidence>
<name>A0A378WI37_9NEIS</name>
<dbReference type="PANTHER" id="PTHR36115">
    <property type="entry name" value="PROLINE-RICH ANTIGEN HOMOLOG-RELATED"/>
    <property type="match status" value="1"/>
</dbReference>
<comment type="subcellular location">
    <subcellularLocation>
        <location evidence="1">Cell membrane</location>
        <topology evidence="1">Multi-pass membrane protein</topology>
    </subcellularLocation>
</comment>
<dbReference type="GO" id="GO:0005886">
    <property type="term" value="C:plasma membrane"/>
    <property type="evidence" value="ECO:0007669"/>
    <property type="project" value="UniProtKB-SubCell"/>
</dbReference>
<evidence type="ECO:0000256" key="5">
    <source>
        <dbReference type="ARBA" id="ARBA00023136"/>
    </source>
</evidence>
<dbReference type="OrthoDB" id="5298807at2"/>
<dbReference type="InterPro" id="IPR010432">
    <property type="entry name" value="RDD"/>
</dbReference>
<evidence type="ECO:0000313" key="8">
    <source>
        <dbReference type="EMBL" id="SUA36385.1"/>
    </source>
</evidence>
<organism evidence="8 9">
    <name type="scientific">Neisseria zoodegmatis</name>
    <dbReference type="NCBI Taxonomy" id="326523"/>
    <lineage>
        <taxon>Bacteria</taxon>
        <taxon>Pseudomonadati</taxon>
        <taxon>Pseudomonadota</taxon>
        <taxon>Betaproteobacteria</taxon>
        <taxon>Neisseriales</taxon>
        <taxon>Neisseriaceae</taxon>
        <taxon>Neisseria</taxon>
    </lineage>
</organism>
<evidence type="ECO:0000313" key="9">
    <source>
        <dbReference type="Proteomes" id="UP000254055"/>
    </source>
</evidence>
<feature type="transmembrane region" description="Helical" evidence="6">
    <location>
        <begin position="47"/>
        <end position="65"/>
    </location>
</feature>
<dbReference type="InterPro" id="IPR051791">
    <property type="entry name" value="Pra-immunoreactive"/>
</dbReference>
<dbReference type="Proteomes" id="UP000254055">
    <property type="component" value="Unassembled WGS sequence"/>
</dbReference>
<protein>
    <submittedName>
        <fullName evidence="8">Membrane protein</fullName>
    </submittedName>
</protein>
<dbReference type="RefSeq" id="WP_115133626.1">
    <property type="nucleotide sequence ID" value="NZ_UGRS01000001.1"/>
</dbReference>
<keyword evidence="4 6" id="KW-1133">Transmembrane helix</keyword>
<keyword evidence="3 6" id="KW-0812">Transmembrane</keyword>
<sequence>MHHFPTVSFKRRFAALLYEALLVGAVSMGAALLAGMAAMLLNPVSNLLSSLTATLILLAVWWLYFKANWHKKGQTLPMRVWKIGLVNAAGERPPLPQLRLRFMWACVFIVFVPMLAYAALRHLNGIPPKPAFGVALIWWILPWGFAFLNPDRQFLYDFLAGTRLVDVNKKAS</sequence>
<accession>A0A378WI37</accession>
<evidence type="ECO:0000256" key="6">
    <source>
        <dbReference type="SAM" id="Phobius"/>
    </source>
</evidence>
<evidence type="ECO:0000256" key="2">
    <source>
        <dbReference type="ARBA" id="ARBA00022475"/>
    </source>
</evidence>
<feature type="transmembrane region" description="Helical" evidence="6">
    <location>
        <begin position="102"/>
        <end position="119"/>
    </location>
</feature>
<evidence type="ECO:0000259" key="7">
    <source>
        <dbReference type="Pfam" id="PF06271"/>
    </source>
</evidence>
<keyword evidence="5 6" id="KW-0472">Membrane</keyword>
<keyword evidence="2" id="KW-1003">Cell membrane</keyword>
<proteinExistence type="predicted"/>
<dbReference type="Pfam" id="PF06271">
    <property type="entry name" value="RDD"/>
    <property type="match status" value="1"/>
</dbReference>
<evidence type="ECO:0000256" key="1">
    <source>
        <dbReference type="ARBA" id="ARBA00004651"/>
    </source>
</evidence>
<gene>
    <name evidence="8" type="ORF">NCTC12229_00800</name>
</gene>
<dbReference type="AlphaFoldDB" id="A0A378WI37"/>
<reference evidence="8 9" key="1">
    <citation type="submission" date="2018-06" db="EMBL/GenBank/DDBJ databases">
        <authorList>
            <consortium name="Pathogen Informatics"/>
            <person name="Doyle S."/>
        </authorList>
    </citation>
    <scope>NUCLEOTIDE SEQUENCE [LARGE SCALE GENOMIC DNA]</scope>
    <source>
        <strain evidence="8 9">NCTC12229</strain>
    </source>
</reference>
<feature type="transmembrane region" description="Helical" evidence="6">
    <location>
        <begin position="20"/>
        <end position="41"/>
    </location>
</feature>